<keyword evidence="3" id="KW-0858">Xylan degradation</keyword>
<feature type="region of interest" description="Disordered" evidence="8">
    <location>
        <begin position="13"/>
        <end position="54"/>
    </location>
</feature>
<dbReference type="Gene3D" id="3.40.50.1820">
    <property type="entry name" value="alpha/beta hydrolase"/>
    <property type="match status" value="1"/>
</dbReference>
<gene>
    <name evidence="9" type="ORF">AKJ09_07764</name>
</gene>
<keyword evidence="6" id="KW-0119">Carbohydrate metabolism</keyword>
<dbReference type="KEGG" id="llu:AKJ09_07764"/>
<comment type="subcellular location">
    <subcellularLocation>
        <location evidence="1">Secreted</location>
    </subcellularLocation>
</comment>
<dbReference type="GO" id="GO:0045493">
    <property type="term" value="P:xylan catabolic process"/>
    <property type="evidence" value="ECO:0007669"/>
    <property type="project" value="UniProtKB-KW"/>
</dbReference>
<evidence type="ECO:0000313" key="9">
    <source>
        <dbReference type="EMBL" id="AKV01101.1"/>
    </source>
</evidence>
<evidence type="ECO:0000256" key="5">
    <source>
        <dbReference type="ARBA" id="ARBA00022801"/>
    </source>
</evidence>
<proteinExistence type="predicted"/>
<keyword evidence="10" id="KW-1185">Reference proteome</keyword>
<dbReference type="GO" id="GO:0005576">
    <property type="term" value="C:extracellular region"/>
    <property type="evidence" value="ECO:0007669"/>
    <property type="project" value="UniProtKB-SubCell"/>
</dbReference>
<sequence length="299" mass="31064">MVALAAGIAACKGSTSGGDSLPSGNDVPEAGPSPSGPNEDDAGTGADTEVTPPVAKVTVTDETIVIDGVTREYVLATPADIDPTRKYPLVLVLHGDGGTAHTMRALHTVDDVSGSDAFVAYPSGIDMHWDRSLDVATNSDMHFMQSIVDTLNTKYRIDAARIFGVGYSAGGFMVNQIACRTGLLRAIASHAGGAPYIPGVDNGSPDCSTGNLVAAIVFHGVDDGHGYGVDVSSGVYDAQYWADRDGCATTTSATSPAPCQAYDRCPSDKPVELCIVPGLGHIPWKESVKTEWAFFTSLP</sequence>
<evidence type="ECO:0000256" key="2">
    <source>
        <dbReference type="ARBA" id="ARBA00022525"/>
    </source>
</evidence>
<protein>
    <submittedName>
        <fullName evidence="9">Putative ESTERASE LIPOPROTEIN LPQC</fullName>
    </submittedName>
</protein>
<dbReference type="EMBL" id="CP012333">
    <property type="protein sequence ID" value="AKV01101.1"/>
    <property type="molecule type" value="Genomic_DNA"/>
</dbReference>
<dbReference type="PANTHER" id="PTHR38050:SF2">
    <property type="entry name" value="FERULOYL ESTERASE C-RELATED"/>
    <property type="match status" value="1"/>
</dbReference>
<dbReference type="STRING" id="1391654.AKJ09_07764"/>
<dbReference type="GO" id="GO:0030600">
    <property type="term" value="F:feruloyl esterase activity"/>
    <property type="evidence" value="ECO:0007669"/>
    <property type="project" value="InterPro"/>
</dbReference>
<evidence type="ECO:0000256" key="1">
    <source>
        <dbReference type="ARBA" id="ARBA00004613"/>
    </source>
</evidence>
<evidence type="ECO:0000256" key="6">
    <source>
        <dbReference type="ARBA" id="ARBA00023277"/>
    </source>
</evidence>
<evidence type="ECO:0000256" key="8">
    <source>
        <dbReference type="SAM" id="MobiDB-lite"/>
    </source>
</evidence>
<evidence type="ECO:0000256" key="3">
    <source>
        <dbReference type="ARBA" id="ARBA00022651"/>
    </source>
</evidence>
<keyword evidence="2" id="KW-0964">Secreted</keyword>
<dbReference type="InterPro" id="IPR029058">
    <property type="entry name" value="AB_hydrolase_fold"/>
</dbReference>
<accession>A0A0K1Q5J8</accession>
<dbReference type="InterPro" id="IPR043595">
    <property type="entry name" value="FaeB/C/D"/>
</dbReference>
<keyword evidence="9" id="KW-0449">Lipoprotein</keyword>
<dbReference type="AlphaFoldDB" id="A0A0K1Q5J8"/>
<dbReference type="PANTHER" id="PTHR38050">
    <property type="match status" value="1"/>
</dbReference>
<evidence type="ECO:0000313" key="10">
    <source>
        <dbReference type="Proteomes" id="UP000064967"/>
    </source>
</evidence>
<dbReference type="SUPFAM" id="SSF53474">
    <property type="entry name" value="alpha/beta-Hydrolases"/>
    <property type="match status" value="1"/>
</dbReference>
<organism evidence="9 10">
    <name type="scientific">Labilithrix luteola</name>
    <dbReference type="NCBI Taxonomy" id="1391654"/>
    <lineage>
        <taxon>Bacteria</taxon>
        <taxon>Pseudomonadati</taxon>
        <taxon>Myxococcota</taxon>
        <taxon>Polyangia</taxon>
        <taxon>Polyangiales</taxon>
        <taxon>Labilitrichaceae</taxon>
        <taxon>Labilithrix</taxon>
    </lineage>
</organism>
<evidence type="ECO:0000256" key="4">
    <source>
        <dbReference type="ARBA" id="ARBA00022729"/>
    </source>
</evidence>
<evidence type="ECO:0000256" key="7">
    <source>
        <dbReference type="ARBA" id="ARBA00023326"/>
    </source>
</evidence>
<reference evidence="9 10" key="1">
    <citation type="submission" date="2015-08" db="EMBL/GenBank/DDBJ databases">
        <authorList>
            <person name="Babu N.S."/>
            <person name="Beckwith C.J."/>
            <person name="Beseler K.G."/>
            <person name="Brison A."/>
            <person name="Carone J.V."/>
            <person name="Caskin T.P."/>
            <person name="Diamond M."/>
            <person name="Durham M.E."/>
            <person name="Foxe J.M."/>
            <person name="Go M."/>
            <person name="Henderson B.A."/>
            <person name="Jones I.B."/>
            <person name="McGettigan J.A."/>
            <person name="Micheletti S.J."/>
            <person name="Nasrallah M.E."/>
            <person name="Ortiz D."/>
            <person name="Piller C.R."/>
            <person name="Privatt S.R."/>
            <person name="Schneider S.L."/>
            <person name="Sharp S."/>
            <person name="Smith T.C."/>
            <person name="Stanton J.D."/>
            <person name="Ullery H.E."/>
            <person name="Wilson R.J."/>
            <person name="Serrano M.G."/>
            <person name="Buck G."/>
            <person name="Lee V."/>
            <person name="Wang Y."/>
            <person name="Carvalho R."/>
            <person name="Voegtly L."/>
            <person name="Shi R."/>
            <person name="Duckworth R."/>
            <person name="Johnson A."/>
            <person name="Loviza R."/>
            <person name="Walstead R."/>
            <person name="Shah Z."/>
            <person name="Kiflezghi M."/>
            <person name="Wade K."/>
            <person name="Ball S.L."/>
            <person name="Bradley K.W."/>
            <person name="Asai D.J."/>
            <person name="Bowman C.A."/>
            <person name="Russell D.A."/>
            <person name="Pope W.H."/>
            <person name="Jacobs-Sera D."/>
            <person name="Hendrix R.W."/>
            <person name="Hatfull G.F."/>
        </authorList>
    </citation>
    <scope>NUCLEOTIDE SEQUENCE [LARGE SCALE GENOMIC DNA]</scope>
    <source>
        <strain evidence="9 10">DSM 27648</strain>
    </source>
</reference>
<dbReference type="Proteomes" id="UP000064967">
    <property type="component" value="Chromosome"/>
</dbReference>
<keyword evidence="7" id="KW-0624">Polysaccharide degradation</keyword>
<keyword evidence="4" id="KW-0732">Signal</keyword>
<name>A0A0K1Q5J8_9BACT</name>
<keyword evidence="5" id="KW-0378">Hydrolase</keyword>